<proteinExistence type="predicted"/>
<keyword evidence="3" id="KW-1185">Reference proteome</keyword>
<organism evidence="2 3">
    <name type="scientific">Clathrus columnatus</name>
    <dbReference type="NCBI Taxonomy" id="1419009"/>
    <lineage>
        <taxon>Eukaryota</taxon>
        <taxon>Fungi</taxon>
        <taxon>Dikarya</taxon>
        <taxon>Basidiomycota</taxon>
        <taxon>Agaricomycotina</taxon>
        <taxon>Agaricomycetes</taxon>
        <taxon>Phallomycetidae</taxon>
        <taxon>Phallales</taxon>
        <taxon>Clathraceae</taxon>
        <taxon>Clathrus</taxon>
    </lineage>
</organism>
<reference evidence="2" key="1">
    <citation type="submission" date="2021-10" db="EMBL/GenBank/DDBJ databases">
        <title>De novo Genome Assembly of Clathrus columnatus (Basidiomycota, Fungi) Using Illumina and Nanopore Sequence Data.</title>
        <authorList>
            <person name="Ogiso-Tanaka E."/>
            <person name="Itagaki H."/>
            <person name="Hosoya T."/>
            <person name="Hosaka K."/>
        </authorList>
    </citation>
    <scope>NUCLEOTIDE SEQUENCE</scope>
    <source>
        <strain evidence="2">MO-923</strain>
    </source>
</reference>
<accession>A0AAV5AB73</accession>
<gene>
    <name evidence="2" type="ORF">Clacol_004955</name>
</gene>
<name>A0AAV5AB73_9AGAM</name>
<sequence length="181" mass="20265">MCKKKFEQPLAAPREASSHNCNPTAKLTDLNNVDANKAPPSLLARLPELSPHPKNVVHIVESDSEEEISPPPKRLKLTTEEQTSNVTEKDEQGFLKDLANLEEITDAQIPQDKVKAEQLKTTASQTMISDHFSSTPPKAVVMPYSHSLFKQVALEWLIASNQPIQAFEHPKFKEMINVVIY</sequence>
<feature type="compositionally biased region" description="Polar residues" evidence="1">
    <location>
        <begin position="18"/>
        <end position="34"/>
    </location>
</feature>
<feature type="region of interest" description="Disordered" evidence="1">
    <location>
        <begin position="1"/>
        <end position="90"/>
    </location>
</feature>
<evidence type="ECO:0000256" key="1">
    <source>
        <dbReference type="SAM" id="MobiDB-lite"/>
    </source>
</evidence>
<evidence type="ECO:0000313" key="3">
    <source>
        <dbReference type="Proteomes" id="UP001050691"/>
    </source>
</evidence>
<dbReference type="AlphaFoldDB" id="A0AAV5AB73"/>
<comment type="caution">
    <text evidence="2">The sequence shown here is derived from an EMBL/GenBank/DDBJ whole genome shotgun (WGS) entry which is preliminary data.</text>
</comment>
<dbReference type="Proteomes" id="UP001050691">
    <property type="component" value="Unassembled WGS sequence"/>
</dbReference>
<dbReference type="EMBL" id="BPWL01000005">
    <property type="protein sequence ID" value="GJJ10728.1"/>
    <property type="molecule type" value="Genomic_DNA"/>
</dbReference>
<evidence type="ECO:0000313" key="2">
    <source>
        <dbReference type="EMBL" id="GJJ10728.1"/>
    </source>
</evidence>
<protein>
    <submittedName>
        <fullName evidence="2">Uncharacterized protein</fullName>
    </submittedName>
</protein>